<dbReference type="AlphaFoldDB" id="A0A5B7FNW3"/>
<protein>
    <submittedName>
        <fullName evidence="2">Uncharacterized protein</fullName>
    </submittedName>
</protein>
<accession>A0A5B7FNW3</accession>
<comment type="caution">
    <text evidence="2">The sequence shown here is derived from an EMBL/GenBank/DDBJ whole genome shotgun (WGS) entry which is preliminary data.</text>
</comment>
<keyword evidence="3" id="KW-1185">Reference proteome</keyword>
<reference evidence="2 3" key="1">
    <citation type="submission" date="2019-05" db="EMBL/GenBank/DDBJ databases">
        <title>Another draft genome of Portunus trituberculatus and its Hox gene families provides insights of decapod evolution.</title>
        <authorList>
            <person name="Jeong J.-H."/>
            <person name="Song I."/>
            <person name="Kim S."/>
            <person name="Choi T."/>
            <person name="Kim D."/>
            <person name="Ryu S."/>
            <person name="Kim W."/>
        </authorList>
    </citation>
    <scope>NUCLEOTIDE SEQUENCE [LARGE SCALE GENOMIC DNA]</scope>
    <source>
        <tissue evidence="2">Muscle</tissue>
    </source>
</reference>
<organism evidence="2 3">
    <name type="scientific">Portunus trituberculatus</name>
    <name type="common">Swimming crab</name>
    <name type="synonym">Neptunus trituberculatus</name>
    <dbReference type="NCBI Taxonomy" id="210409"/>
    <lineage>
        <taxon>Eukaryota</taxon>
        <taxon>Metazoa</taxon>
        <taxon>Ecdysozoa</taxon>
        <taxon>Arthropoda</taxon>
        <taxon>Crustacea</taxon>
        <taxon>Multicrustacea</taxon>
        <taxon>Malacostraca</taxon>
        <taxon>Eumalacostraca</taxon>
        <taxon>Eucarida</taxon>
        <taxon>Decapoda</taxon>
        <taxon>Pleocyemata</taxon>
        <taxon>Brachyura</taxon>
        <taxon>Eubrachyura</taxon>
        <taxon>Portunoidea</taxon>
        <taxon>Portunidae</taxon>
        <taxon>Portuninae</taxon>
        <taxon>Portunus</taxon>
    </lineage>
</organism>
<proteinExistence type="predicted"/>
<keyword evidence="1" id="KW-0732">Signal</keyword>
<sequence>MNKFFFGSAALLALLGLFVREGETHLRLTVRPMQKRTVIKEDMTVCSRRSRLRRGLAVLSDWEREAREGS</sequence>
<dbReference type="EMBL" id="VSRR010007517">
    <property type="protein sequence ID" value="MPC47047.1"/>
    <property type="molecule type" value="Genomic_DNA"/>
</dbReference>
<dbReference type="Proteomes" id="UP000324222">
    <property type="component" value="Unassembled WGS sequence"/>
</dbReference>
<feature type="signal peptide" evidence="1">
    <location>
        <begin position="1"/>
        <end position="24"/>
    </location>
</feature>
<evidence type="ECO:0000313" key="3">
    <source>
        <dbReference type="Proteomes" id="UP000324222"/>
    </source>
</evidence>
<gene>
    <name evidence="2" type="ORF">E2C01_040781</name>
</gene>
<evidence type="ECO:0000313" key="2">
    <source>
        <dbReference type="EMBL" id="MPC47047.1"/>
    </source>
</evidence>
<name>A0A5B7FNW3_PORTR</name>
<feature type="chain" id="PRO_5022807842" evidence="1">
    <location>
        <begin position="25"/>
        <end position="70"/>
    </location>
</feature>
<evidence type="ECO:0000256" key="1">
    <source>
        <dbReference type="SAM" id="SignalP"/>
    </source>
</evidence>